<evidence type="ECO:0000313" key="4">
    <source>
        <dbReference type="Proteomes" id="UP000259221"/>
    </source>
</evidence>
<evidence type="ECO:0008006" key="5">
    <source>
        <dbReference type="Google" id="ProtNLM"/>
    </source>
</evidence>
<gene>
    <name evidence="3" type="ORF">AXE77_03540</name>
</gene>
<sequence>MQRMSIHFSLLQTLRQRKNQGYNAPAYTQSGVSFVVSSNLQPVGLLRRRQRAFVQKIVVVLCAGLMMFLVVSSIIAAQATQIIPVAAHYIAQGAHVTARDVRYVSVPQHTVFQHTLTEHISAKNPLVTTCEIQPGMPILRNSVSHIPSIPEGFTTITVHLASANHTIVPGKYIDLAFSKPTQDSEARDNEPGRNGAKDNKNAQENYEDNPSAIDERYVAIVRHVIVMRIAQNQQSQQNQQNQQNSTTIALPAGDALRMLQAQAANPTLAIVAMKGTD</sequence>
<accession>A0A3E1J0E4</accession>
<organism evidence="3 4">
    <name type="scientific">Gardnerella vaginalis</name>
    <dbReference type="NCBI Taxonomy" id="2702"/>
    <lineage>
        <taxon>Bacteria</taxon>
        <taxon>Bacillati</taxon>
        <taxon>Actinomycetota</taxon>
        <taxon>Actinomycetes</taxon>
        <taxon>Bifidobacteriales</taxon>
        <taxon>Bifidobacteriaceae</taxon>
        <taxon>Gardnerella</taxon>
    </lineage>
</organism>
<keyword evidence="2" id="KW-0472">Membrane</keyword>
<evidence type="ECO:0000313" key="3">
    <source>
        <dbReference type="EMBL" id="RFD79823.1"/>
    </source>
</evidence>
<feature type="transmembrane region" description="Helical" evidence="2">
    <location>
        <begin position="57"/>
        <end position="77"/>
    </location>
</feature>
<feature type="compositionally biased region" description="Basic and acidic residues" evidence="1">
    <location>
        <begin position="182"/>
        <end position="201"/>
    </location>
</feature>
<proteinExistence type="predicted"/>
<protein>
    <recommendedName>
        <fullName evidence="5">SAF domain-containing protein</fullName>
    </recommendedName>
</protein>
<keyword evidence="2" id="KW-0812">Transmembrane</keyword>
<reference evidence="3 4" key="1">
    <citation type="submission" date="2016-02" db="EMBL/GenBank/DDBJ databases">
        <authorList>
            <person name="Alioto T."/>
            <person name="Alioto T."/>
        </authorList>
    </citation>
    <scope>NUCLEOTIDE SEQUENCE [LARGE SCALE GENOMIC DNA]</scope>
    <source>
        <strain evidence="3 4">NR010</strain>
    </source>
</reference>
<feature type="region of interest" description="Disordered" evidence="1">
    <location>
        <begin position="181"/>
        <end position="210"/>
    </location>
</feature>
<keyword evidence="2" id="KW-1133">Transmembrane helix</keyword>
<name>A0A3E1J0E4_GARVA</name>
<comment type="caution">
    <text evidence="3">The sequence shown here is derived from an EMBL/GenBank/DDBJ whole genome shotgun (WGS) entry which is preliminary data.</text>
</comment>
<dbReference type="Proteomes" id="UP000259221">
    <property type="component" value="Unassembled WGS sequence"/>
</dbReference>
<dbReference type="EMBL" id="LRTV01000006">
    <property type="protein sequence ID" value="RFD79823.1"/>
    <property type="molecule type" value="Genomic_DNA"/>
</dbReference>
<evidence type="ECO:0000256" key="2">
    <source>
        <dbReference type="SAM" id="Phobius"/>
    </source>
</evidence>
<dbReference type="AlphaFoldDB" id="A0A3E1J0E4"/>
<evidence type="ECO:0000256" key="1">
    <source>
        <dbReference type="SAM" id="MobiDB-lite"/>
    </source>
</evidence>